<protein>
    <submittedName>
        <fullName evidence="1">Uncharacterized protein</fullName>
    </submittedName>
</protein>
<evidence type="ECO:0000313" key="2">
    <source>
        <dbReference type="Proteomes" id="UP001597541"/>
    </source>
</evidence>
<accession>A0ABW5PHP2</accession>
<dbReference type="Proteomes" id="UP001597541">
    <property type="component" value="Unassembled WGS sequence"/>
</dbReference>
<dbReference type="EMBL" id="JBHUME010000013">
    <property type="protein sequence ID" value="MFD2614711.1"/>
    <property type="molecule type" value="Genomic_DNA"/>
</dbReference>
<gene>
    <name evidence="1" type="ORF">ACFSUF_20055</name>
</gene>
<organism evidence="1 2">
    <name type="scientific">Paenibacillus gansuensis</name>
    <dbReference type="NCBI Taxonomy" id="306542"/>
    <lineage>
        <taxon>Bacteria</taxon>
        <taxon>Bacillati</taxon>
        <taxon>Bacillota</taxon>
        <taxon>Bacilli</taxon>
        <taxon>Bacillales</taxon>
        <taxon>Paenibacillaceae</taxon>
        <taxon>Paenibacillus</taxon>
    </lineage>
</organism>
<dbReference type="RefSeq" id="WP_377605881.1">
    <property type="nucleotide sequence ID" value="NZ_JBHUME010000013.1"/>
</dbReference>
<name>A0ABW5PHP2_9BACL</name>
<proteinExistence type="predicted"/>
<evidence type="ECO:0000313" key="1">
    <source>
        <dbReference type="EMBL" id="MFD2614711.1"/>
    </source>
</evidence>
<keyword evidence="2" id="KW-1185">Reference proteome</keyword>
<comment type="caution">
    <text evidence="1">The sequence shown here is derived from an EMBL/GenBank/DDBJ whole genome shotgun (WGS) entry which is preliminary data.</text>
</comment>
<sequence length="207" mass="23639">MHQFFDPSLLPVTTTDLEGNILYVRTHGLFHYGYPDIIAEQGGEESEQLLLDILDRIFSMEFNINATWNYNGRIFRLEKGHDGLAHVVFPKLDEARIITIQNLETGQPAKYMTKGLMDLFGHPEAEIAGDTPYAKDILGYLMEQVKNGTVYDDDTTISYDQFLYGIVTTIDRLGFPVVVIRLETAATKQITITQNKRRRNSHLVRVK</sequence>
<reference evidence="2" key="1">
    <citation type="journal article" date="2019" name="Int. J. Syst. Evol. Microbiol.">
        <title>The Global Catalogue of Microorganisms (GCM) 10K type strain sequencing project: providing services to taxonomists for standard genome sequencing and annotation.</title>
        <authorList>
            <consortium name="The Broad Institute Genomics Platform"/>
            <consortium name="The Broad Institute Genome Sequencing Center for Infectious Disease"/>
            <person name="Wu L."/>
            <person name="Ma J."/>
        </authorList>
    </citation>
    <scope>NUCLEOTIDE SEQUENCE [LARGE SCALE GENOMIC DNA]</scope>
    <source>
        <strain evidence="2">KCTC 3950</strain>
    </source>
</reference>